<gene>
    <name evidence="2" type="ORF">EAH80_05665</name>
</gene>
<accession>A0A502EL80</accession>
<dbReference type="EMBL" id="RCZG01000001">
    <property type="protein sequence ID" value="TPG37290.1"/>
    <property type="molecule type" value="Genomic_DNA"/>
</dbReference>
<protein>
    <submittedName>
        <fullName evidence="2">Uncharacterized protein</fullName>
    </submittedName>
</protein>
<reference evidence="2 3" key="1">
    <citation type="journal article" date="2019" name="Environ. Microbiol.">
        <title>Species interactions and distinct microbial communities in high Arctic permafrost affected cryosols are associated with the CH4 and CO2 gas fluxes.</title>
        <authorList>
            <person name="Altshuler I."/>
            <person name="Hamel J."/>
            <person name="Turney S."/>
            <person name="Magnuson E."/>
            <person name="Levesque R."/>
            <person name="Greer C."/>
            <person name="Whyte L.G."/>
        </authorList>
    </citation>
    <scope>NUCLEOTIDE SEQUENCE [LARGE SCALE GENOMIC DNA]</scope>
    <source>
        <strain evidence="2 3">S5.20</strain>
    </source>
</reference>
<sequence>MGAGDTLRAVSSWGTVFEGRCDCLVANGVCVSVTGRGWIITGKQVLLDPSDPLTEFEALRRVLPGFAIAGGETGRPPDTGITGDR</sequence>
<dbReference type="Proteomes" id="UP000320095">
    <property type="component" value="Unassembled WGS sequence"/>
</dbReference>
<proteinExistence type="inferred from homology"/>
<dbReference type="InterPro" id="IPR008794">
    <property type="entry name" value="Pro_racemase_fam"/>
</dbReference>
<dbReference type="Pfam" id="PF05544">
    <property type="entry name" value="Pro_racemase"/>
    <property type="match status" value="1"/>
</dbReference>
<evidence type="ECO:0000256" key="1">
    <source>
        <dbReference type="ARBA" id="ARBA00007529"/>
    </source>
</evidence>
<dbReference type="OrthoDB" id="181267at2"/>
<organism evidence="2 3">
    <name type="scientific">Mycolicibacterium hodleri</name>
    <dbReference type="NCBI Taxonomy" id="49897"/>
    <lineage>
        <taxon>Bacteria</taxon>
        <taxon>Bacillati</taxon>
        <taxon>Actinomycetota</taxon>
        <taxon>Actinomycetes</taxon>
        <taxon>Mycobacteriales</taxon>
        <taxon>Mycobacteriaceae</taxon>
        <taxon>Mycolicibacterium</taxon>
    </lineage>
</organism>
<comment type="caution">
    <text evidence="2">The sequence shown here is derived from an EMBL/GenBank/DDBJ whole genome shotgun (WGS) entry which is preliminary data.</text>
</comment>
<evidence type="ECO:0000313" key="2">
    <source>
        <dbReference type="EMBL" id="TPG37290.1"/>
    </source>
</evidence>
<keyword evidence="3" id="KW-1185">Reference proteome</keyword>
<evidence type="ECO:0000313" key="3">
    <source>
        <dbReference type="Proteomes" id="UP000320095"/>
    </source>
</evidence>
<dbReference type="AlphaFoldDB" id="A0A502EL80"/>
<name>A0A502EL80_9MYCO</name>
<comment type="similarity">
    <text evidence="1">Belongs to the proline racemase family.</text>
</comment>